<gene>
    <name evidence="2" type="ORF">HBH39_13660</name>
</gene>
<organism evidence="2 3">
    <name type="scientific">Shewanella aestuarii</name>
    <dbReference type="NCBI Taxonomy" id="1028752"/>
    <lineage>
        <taxon>Bacteria</taxon>
        <taxon>Pseudomonadati</taxon>
        <taxon>Pseudomonadota</taxon>
        <taxon>Gammaproteobacteria</taxon>
        <taxon>Alteromonadales</taxon>
        <taxon>Shewanellaceae</taxon>
        <taxon>Shewanella</taxon>
    </lineage>
</organism>
<dbReference type="PANTHER" id="PTHR43617">
    <property type="entry name" value="L-AMINO ACID N-ACETYLTRANSFERASE"/>
    <property type="match status" value="1"/>
</dbReference>
<protein>
    <submittedName>
        <fullName evidence="2">N-acetyltransferase</fullName>
    </submittedName>
</protein>
<dbReference type="InterPro" id="IPR000182">
    <property type="entry name" value="GNAT_dom"/>
</dbReference>
<dbReference type="KEGG" id="saes:HBH39_13660"/>
<dbReference type="EMBL" id="CP050313">
    <property type="protein sequence ID" value="QIR15413.1"/>
    <property type="molecule type" value="Genomic_DNA"/>
</dbReference>
<dbReference type="Pfam" id="PF13508">
    <property type="entry name" value="Acetyltransf_7"/>
    <property type="match status" value="1"/>
</dbReference>
<dbReference type="Gene3D" id="3.40.630.30">
    <property type="match status" value="1"/>
</dbReference>
<dbReference type="AlphaFoldDB" id="A0A6G9QMU8"/>
<dbReference type="RefSeq" id="WP_167679171.1">
    <property type="nucleotide sequence ID" value="NZ_CP050313.1"/>
</dbReference>
<keyword evidence="3" id="KW-1185">Reference proteome</keyword>
<dbReference type="Proteomes" id="UP000502608">
    <property type="component" value="Chromosome"/>
</dbReference>
<dbReference type="GO" id="GO:0016747">
    <property type="term" value="F:acyltransferase activity, transferring groups other than amino-acyl groups"/>
    <property type="evidence" value="ECO:0007669"/>
    <property type="project" value="InterPro"/>
</dbReference>
<dbReference type="PROSITE" id="PS51186">
    <property type="entry name" value="GNAT"/>
    <property type="match status" value="1"/>
</dbReference>
<dbReference type="InterPro" id="IPR016181">
    <property type="entry name" value="Acyl_CoA_acyltransferase"/>
</dbReference>
<reference evidence="2 3" key="1">
    <citation type="submission" date="2020-03" db="EMBL/GenBank/DDBJ databases">
        <title>Complete genome sequence of Shewanella sp.</title>
        <authorList>
            <person name="Kim Y.-S."/>
            <person name="Kim S.-J."/>
            <person name="Jung H.-K."/>
            <person name="Kim K.-H."/>
        </authorList>
    </citation>
    <scope>NUCLEOTIDE SEQUENCE [LARGE SCALE GENOMIC DNA]</scope>
    <source>
        <strain evidence="2 3">PN3F2</strain>
    </source>
</reference>
<dbReference type="InterPro" id="IPR050276">
    <property type="entry name" value="MshD_Acetyltransferase"/>
</dbReference>
<dbReference type="CDD" id="cd04301">
    <property type="entry name" value="NAT_SF"/>
    <property type="match status" value="1"/>
</dbReference>
<proteinExistence type="predicted"/>
<sequence>MNQNINIRPERNDDINPIEIITIEAFKNHPHSNQTEHKIVTRLRDNNALSVSLVAEINGEVVGHIAFSKVQINNEFIDWYGLAPVSVKPEYQNQGIGSQLILAGLNAIRELDAKGCVLLGEPEYYNRFGFKALSELVFKGVPPEYFQSLLLSGEMPKGNVEYHKAFV</sequence>
<name>A0A6G9QMU8_9GAMM</name>
<feature type="domain" description="N-acetyltransferase" evidence="1">
    <location>
        <begin position="5"/>
        <end position="156"/>
    </location>
</feature>
<evidence type="ECO:0000259" key="1">
    <source>
        <dbReference type="PROSITE" id="PS51186"/>
    </source>
</evidence>
<keyword evidence="2" id="KW-0808">Transferase</keyword>
<dbReference type="SUPFAM" id="SSF55729">
    <property type="entry name" value="Acyl-CoA N-acyltransferases (Nat)"/>
    <property type="match status" value="1"/>
</dbReference>
<accession>A0A6G9QMU8</accession>
<evidence type="ECO:0000313" key="3">
    <source>
        <dbReference type="Proteomes" id="UP000502608"/>
    </source>
</evidence>
<evidence type="ECO:0000313" key="2">
    <source>
        <dbReference type="EMBL" id="QIR15413.1"/>
    </source>
</evidence>
<dbReference type="PANTHER" id="PTHR43617:SF2">
    <property type="entry name" value="UPF0039 PROTEIN SLL0451"/>
    <property type="match status" value="1"/>
</dbReference>